<accession>A0A2T1M373</accession>
<dbReference type="AlphaFoldDB" id="A0A2T1M373"/>
<keyword evidence="6 12" id="KW-0548">Nucleotidyltransferase</keyword>
<dbReference type="UniPathway" id="UPA00253">
    <property type="reaction ID" value="UER00332"/>
</dbReference>
<sequence length="188" mass="21799">MLKIALFGTSADPPTAGHQAILKWLSYHFDWVAVWASDNPFKTHQTSLEHRMEMLNLLIQEINNSKNNIELRKDLSHRRSLVSVDKARKIWGNDAEYYLVIGSDLIQQIRRWYQSEELLQKAKIVIVPRRGYPIYTEDITALEKIGGSCQIADLNAPEASSTAYREQHDYTVVTQPIREYIHKEKLYA</sequence>
<dbReference type="InterPro" id="IPR005248">
    <property type="entry name" value="NadD/NMNAT"/>
</dbReference>
<dbReference type="GO" id="GO:0005524">
    <property type="term" value="F:ATP binding"/>
    <property type="evidence" value="ECO:0007669"/>
    <property type="project" value="UniProtKB-KW"/>
</dbReference>
<dbReference type="PANTHER" id="PTHR39321">
    <property type="entry name" value="NICOTINATE-NUCLEOTIDE ADENYLYLTRANSFERASE-RELATED"/>
    <property type="match status" value="1"/>
</dbReference>
<comment type="function">
    <text evidence="1">Catalyzes the reversible adenylation of nicotinate mononucleotide (NaMN) to nicotinic acid adenine dinucleotide (NaAD).</text>
</comment>
<dbReference type="Proteomes" id="UP000239001">
    <property type="component" value="Unassembled WGS sequence"/>
</dbReference>
<dbReference type="Pfam" id="PF01467">
    <property type="entry name" value="CTP_transf_like"/>
    <property type="match status" value="1"/>
</dbReference>
<comment type="catalytic activity">
    <reaction evidence="10">
        <text>nicotinate beta-D-ribonucleotide + ATP + H(+) = deamido-NAD(+) + diphosphate</text>
        <dbReference type="Rhea" id="RHEA:22860"/>
        <dbReference type="ChEBI" id="CHEBI:15378"/>
        <dbReference type="ChEBI" id="CHEBI:30616"/>
        <dbReference type="ChEBI" id="CHEBI:33019"/>
        <dbReference type="ChEBI" id="CHEBI:57502"/>
        <dbReference type="ChEBI" id="CHEBI:58437"/>
        <dbReference type="EC" id="2.7.7.18"/>
    </reaction>
</comment>
<protein>
    <recommendedName>
        <fullName evidence="3">nicotinate-nucleotide adenylyltransferase</fullName>
        <ecNumber evidence="3">2.7.7.18</ecNumber>
    </recommendedName>
</protein>
<evidence type="ECO:0000259" key="11">
    <source>
        <dbReference type="Pfam" id="PF01467"/>
    </source>
</evidence>
<evidence type="ECO:0000256" key="8">
    <source>
        <dbReference type="ARBA" id="ARBA00022840"/>
    </source>
</evidence>
<evidence type="ECO:0000256" key="7">
    <source>
        <dbReference type="ARBA" id="ARBA00022741"/>
    </source>
</evidence>
<keyword evidence="7" id="KW-0547">Nucleotide-binding</keyword>
<dbReference type="NCBIfam" id="TIGR00482">
    <property type="entry name" value="nicotinate (nicotinamide) nucleotide adenylyltransferase"/>
    <property type="match status" value="1"/>
</dbReference>
<dbReference type="NCBIfam" id="TIGR00125">
    <property type="entry name" value="cyt_tran_rel"/>
    <property type="match status" value="1"/>
</dbReference>
<evidence type="ECO:0000313" key="12">
    <source>
        <dbReference type="EMBL" id="PSF39282.1"/>
    </source>
</evidence>
<feature type="domain" description="Cytidyltransferase-like" evidence="11">
    <location>
        <begin position="6"/>
        <end position="166"/>
    </location>
</feature>
<evidence type="ECO:0000256" key="10">
    <source>
        <dbReference type="ARBA" id="ARBA00048721"/>
    </source>
</evidence>
<evidence type="ECO:0000313" key="13">
    <source>
        <dbReference type="Proteomes" id="UP000239001"/>
    </source>
</evidence>
<evidence type="ECO:0000256" key="3">
    <source>
        <dbReference type="ARBA" id="ARBA00012389"/>
    </source>
</evidence>
<evidence type="ECO:0000256" key="6">
    <source>
        <dbReference type="ARBA" id="ARBA00022695"/>
    </source>
</evidence>
<dbReference type="GO" id="GO:0009435">
    <property type="term" value="P:NAD+ biosynthetic process"/>
    <property type="evidence" value="ECO:0007669"/>
    <property type="project" value="UniProtKB-UniPathway"/>
</dbReference>
<dbReference type="PANTHER" id="PTHR39321:SF3">
    <property type="entry name" value="PHOSPHOPANTETHEINE ADENYLYLTRANSFERASE"/>
    <property type="match status" value="1"/>
</dbReference>
<reference evidence="12 13" key="2">
    <citation type="submission" date="2018-03" db="EMBL/GenBank/DDBJ databases">
        <authorList>
            <person name="Keele B.F."/>
        </authorList>
    </citation>
    <scope>NUCLEOTIDE SEQUENCE [LARGE SCALE GENOMIC DNA]</scope>
    <source>
        <strain evidence="12 13">CCALA 016</strain>
    </source>
</reference>
<evidence type="ECO:0000256" key="1">
    <source>
        <dbReference type="ARBA" id="ARBA00002324"/>
    </source>
</evidence>
<evidence type="ECO:0000256" key="4">
    <source>
        <dbReference type="ARBA" id="ARBA00022642"/>
    </source>
</evidence>
<dbReference type="RefSeq" id="WP_106454904.1">
    <property type="nucleotide sequence ID" value="NZ_PXOH01000001.1"/>
</dbReference>
<dbReference type="EC" id="2.7.7.18" evidence="3"/>
<dbReference type="CDD" id="cd02165">
    <property type="entry name" value="NMNAT"/>
    <property type="match status" value="1"/>
</dbReference>
<dbReference type="InterPro" id="IPR004821">
    <property type="entry name" value="Cyt_trans-like"/>
</dbReference>
<gene>
    <name evidence="12" type="ORF">C7H19_00390</name>
</gene>
<organism evidence="12 13">
    <name type="scientific">Aphanothece hegewaldii CCALA 016</name>
    <dbReference type="NCBI Taxonomy" id="2107694"/>
    <lineage>
        <taxon>Bacteria</taxon>
        <taxon>Bacillati</taxon>
        <taxon>Cyanobacteriota</taxon>
        <taxon>Cyanophyceae</taxon>
        <taxon>Oscillatoriophycideae</taxon>
        <taxon>Chroococcales</taxon>
        <taxon>Aphanothecaceae</taxon>
        <taxon>Aphanothece</taxon>
    </lineage>
</organism>
<dbReference type="EMBL" id="PXOH01000001">
    <property type="protein sequence ID" value="PSF39282.1"/>
    <property type="molecule type" value="Genomic_DNA"/>
</dbReference>
<comment type="caution">
    <text evidence="12">The sequence shown here is derived from an EMBL/GenBank/DDBJ whole genome shotgun (WGS) entry which is preliminary data.</text>
</comment>
<reference evidence="12 13" key="1">
    <citation type="submission" date="2018-03" db="EMBL/GenBank/DDBJ databases">
        <title>The ancient ancestry and fast evolution of plastids.</title>
        <authorList>
            <person name="Moore K.R."/>
            <person name="Magnabosco C."/>
            <person name="Momper L."/>
            <person name="Gold D.A."/>
            <person name="Bosak T."/>
            <person name="Fournier G.P."/>
        </authorList>
    </citation>
    <scope>NUCLEOTIDE SEQUENCE [LARGE SCALE GENOMIC DNA]</scope>
    <source>
        <strain evidence="12 13">CCALA 016</strain>
    </source>
</reference>
<dbReference type="SUPFAM" id="SSF52374">
    <property type="entry name" value="Nucleotidylyl transferase"/>
    <property type="match status" value="1"/>
</dbReference>
<dbReference type="GO" id="GO:0004515">
    <property type="term" value="F:nicotinate-nucleotide adenylyltransferase activity"/>
    <property type="evidence" value="ECO:0007669"/>
    <property type="project" value="UniProtKB-EC"/>
</dbReference>
<name>A0A2T1M373_9CHRO</name>
<keyword evidence="13" id="KW-1185">Reference proteome</keyword>
<proteinExistence type="predicted"/>
<dbReference type="OrthoDB" id="5295945at2"/>
<dbReference type="NCBIfam" id="NF000842">
    <property type="entry name" value="PRK00071.2-1"/>
    <property type="match status" value="1"/>
</dbReference>
<evidence type="ECO:0000256" key="9">
    <source>
        <dbReference type="ARBA" id="ARBA00023027"/>
    </source>
</evidence>
<keyword evidence="5 12" id="KW-0808">Transferase</keyword>
<comment type="pathway">
    <text evidence="2">Cofactor biosynthesis; NAD(+) biosynthesis; deamido-NAD(+) from nicotinate D-ribonucleotide: step 1/1.</text>
</comment>
<keyword evidence="9" id="KW-0520">NAD</keyword>
<dbReference type="Gene3D" id="3.40.50.620">
    <property type="entry name" value="HUPs"/>
    <property type="match status" value="1"/>
</dbReference>
<keyword evidence="4" id="KW-0662">Pyridine nucleotide biosynthesis</keyword>
<dbReference type="InterPro" id="IPR014729">
    <property type="entry name" value="Rossmann-like_a/b/a_fold"/>
</dbReference>
<evidence type="ECO:0000256" key="2">
    <source>
        <dbReference type="ARBA" id="ARBA00005019"/>
    </source>
</evidence>
<evidence type="ECO:0000256" key="5">
    <source>
        <dbReference type="ARBA" id="ARBA00022679"/>
    </source>
</evidence>
<keyword evidence="8" id="KW-0067">ATP-binding</keyword>